<evidence type="ECO:0000256" key="5">
    <source>
        <dbReference type="ARBA" id="ARBA00022801"/>
    </source>
</evidence>
<evidence type="ECO:0000259" key="7">
    <source>
        <dbReference type="PROSITE" id="PS51704"/>
    </source>
</evidence>
<dbReference type="InterPro" id="IPR017946">
    <property type="entry name" value="PLC-like_Pdiesterase_TIM-brl"/>
</dbReference>
<evidence type="ECO:0000256" key="1">
    <source>
        <dbReference type="ARBA" id="ARBA00007277"/>
    </source>
</evidence>
<dbReference type="Pfam" id="PF03009">
    <property type="entry name" value="GDPD"/>
    <property type="match status" value="1"/>
</dbReference>
<keyword evidence="5" id="KW-0378">Hydrolase</keyword>
<dbReference type="GO" id="GO:0006629">
    <property type="term" value="P:lipid metabolic process"/>
    <property type="evidence" value="ECO:0007669"/>
    <property type="project" value="InterPro"/>
</dbReference>
<dbReference type="PANTHER" id="PTHR43620">
    <property type="entry name" value="GLYCEROPHOSPHORYL DIESTER PHOSPHODIESTERASE"/>
    <property type="match status" value="1"/>
</dbReference>
<protein>
    <recommendedName>
        <fullName evidence="2">glycerophosphodiester phosphodiesterase</fullName>
        <ecNumber evidence="2">3.1.4.46</ecNumber>
    </recommendedName>
</protein>
<keyword evidence="4" id="KW-0319">Glycerol metabolism</keyword>
<dbReference type="GO" id="GO:0008889">
    <property type="term" value="F:glycerophosphodiester phosphodiesterase activity"/>
    <property type="evidence" value="ECO:0007669"/>
    <property type="project" value="UniProtKB-EC"/>
</dbReference>
<sequence length="398" mass="43799">MFPSCPMDHLFRQPQPGHGAKTIRLEKFMDKAMLTRRQAIVLAGGAIMLPVRPGRAAPSLAPVPLVMAHRGASALRPEHTLASYARAIADGADYIEPDLVPTSDGVLVARHESNIAGTSDVASHPEFASRKRTVVIDGVSETGWFTTDFTLKELKTLRARERLPMVRAHNTRYDGHFDIPTFEEVIDFVAAEAAARGRVIGLIPEIKNSTYFHKLGHTPEETFLQVIGAHEYTRYCPLEVQSFETTNLKTLSGKVKAINPQARLMFLMGERTQRVPDLAAAGQGTTFGDLMTPEGLRNVRQYADVIGPSNVDIIPRDASGAWLAPSSLIEDAHRAGLLVHSYTFRPENCFLPLQLRNALGDNARNPDGAIAEIRRYLDLGLDGFFTDDPALGRQAVRM</sequence>
<evidence type="ECO:0000256" key="3">
    <source>
        <dbReference type="ARBA" id="ARBA00022729"/>
    </source>
</evidence>
<evidence type="ECO:0000256" key="6">
    <source>
        <dbReference type="ARBA" id="ARBA00047512"/>
    </source>
</evidence>
<dbReference type="Proteomes" id="UP000006468">
    <property type="component" value="Chromosome"/>
</dbReference>
<evidence type="ECO:0000256" key="4">
    <source>
        <dbReference type="ARBA" id="ARBA00022798"/>
    </source>
</evidence>
<dbReference type="GO" id="GO:0006071">
    <property type="term" value="P:glycerol metabolic process"/>
    <property type="evidence" value="ECO:0007669"/>
    <property type="project" value="UniProtKB-KW"/>
</dbReference>
<dbReference type="HOGENOM" id="CLU_030226_0_0_5"/>
<dbReference type="GO" id="GO:0042597">
    <property type="term" value="C:periplasmic space"/>
    <property type="evidence" value="ECO:0007669"/>
    <property type="project" value="TreeGrafter"/>
</dbReference>
<organism evidence="8 9">
    <name type="scientific">Novacetimonas hansenii ATCC 23769</name>
    <dbReference type="NCBI Taxonomy" id="714995"/>
    <lineage>
        <taxon>Bacteria</taxon>
        <taxon>Pseudomonadati</taxon>
        <taxon>Pseudomonadota</taxon>
        <taxon>Alphaproteobacteria</taxon>
        <taxon>Acetobacterales</taxon>
        <taxon>Acetobacteraceae</taxon>
        <taxon>Novacetimonas</taxon>
    </lineage>
</organism>
<gene>
    <name evidence="8" type="ORF">GXY_11304</name>
</gene>
<proteinExistence type="inferred from homology"/>
<evidence type="ECO:0000313" key="9">
    <source>
        <dbReference type="Proteomes" id="UP000006468"/>
    </source>
</evidence>
<evidence type="ECO:0000313" key="8">
    <source>
        <dbReference type="EMBL" id="EFG83845.1"/>
    </source>
</evidence>
<name>D5QGI9_NOVHA</name>
<dbReference type="InterPro" id="IPR030395">
    <property type="entry name" value="GP_PDE_dom"/>
</dbReference>
<dbReference type="PANTHER" id="PTHR43620:SF7">
    <property type="entry name" value="GLYCEROPHOSPHODIESTER PHOSPHODIESTERASE GDPD5-RELATED"/>
    <property type="match status" value="1"/>
</dbReference>
<dbReference type="EMBL" id="ADTV01000042">
    <property type="protein sequence ID" value="EFG83845.1"/>
    <property type="molecule type" value="Genomic_DNA"/>
</dbReference>
<dbReference type="Gene3D" id="3.20.20.190">
    <property type="entry name" value="Phosphatidylinositol (PI) phosphodiesterase"/>
    <property type="match status" value="1"/>
</dbReference>
<dbReference type="AlphaFoldDB" id="D5QGI9"/>
<dbReference type="EC" id="3.1.4.46" evidence="2"/>
<reference evidence="8 9" key="1">
    <citation type="journal article" date="2010" name="J. Bacteriol.">
        <title>Genome sequence of a cellulose-producing bacterium, Gluconacetobacter hansenii ATCC 23769.</title>
        <authorList>
            <person name="Iyer P.R."/>
            <person name="Geib S.M."/>
            <person name="Catchmark J."/>
            <person name="Kao T.H."/>
            <person name="Tien M."/>
        </authorList>
    </citation>
    <scope>NUCLEOTIDE SEQUENCE [LARGE SCALE GENOMIC DNA]</scope>
    <source>
        <strain evidence="8 9">ATCC 23769</strain>
    </source>
</reference>
<comment type="similarity">
    <text evidence="1">Belongs to the glycerophosphoryl diester phosphodiesterase family.</text>
</comment>
<dbReference type="PROSITE" id="PS51704">
    <property type="entry name" value="GP_PDE"/>
    <property type="match status" value="1"/>
</dbReference>
<dbReference type="CDD" id="cd08602">
    <property type="entry name" value="GDPD_ScGlpQ1_like"/>
    <property type="match status" value="1"/>
</dbReference>
<keyword evidence="3" id="KW-0732">Signal</keyword>
<feature type="domain" description="GP-PDE" evidence="7">
    <location>
        <begin position="64"/>
        <end position="396"/>
    </location>
</feature>
<accession>D5QGI9</accession>
<evidence type="ECO:0000256" key="2">
    <source>
        <dbReference type="ARBA" id="ARBA00012247"/>
    </source>
</evidence>
<comment type="caution">
    <text evidence="8">The sequence shown here is derived from an EMBL/GenBank/DDBJ whole genome shotgun (WGS) entry which is preliminary data.</text>
</comment>
<comment type="catalytic activity">
    <reaction evidence="6">
        <text>a sn-glycero-3-phosphodiester + H2O = an alcohol + sn-glycerol 3-phosphate + H(+)</text>
        <dbReference type="Rhea" id="RHEA:12969"/>
        <dbReference type="ChEBI" id="CHEBI:15377"/>
        <dbReference type="ChEBI" id="CHEBI:15378"/>
        <dbReference type="ChEBI" id="CHEBI:30879"/>
        <dbReference type="ChEBI" id="CHEBI:57597"/>
        <dbReference type="ChEBI" id="CHEBI:83408"/>
        <dbReference type="EC" id="3.1.4.46"/>
    </reaction>
</comment>
<dbReference type="SUPFAM" id="SSF51695">
    <property type="entry name" value="PLC-like phosphodiesterases"/>
    <property type="match status" value="1"/>
</dbReference>